<evidence type="ECO:0000313" key="1">
    <source>
        <dbReference type="EMBL" id="MDZ5458226.1"/>
    </source>
</evidence>
<dbReference type="Proteomes" id="UP001293718">
    <property type="component" value="Unassembled WGS sequence"/>
</dbReference>
<dbReference type="RefSeq" id="WP_322466367.1">
    <property type="nucleotide sequence ID" value="NZ_JAXOJX010000027.1"/>
</dbReference>
<protein>
    <submittedName>
        <fullName evidence="1">Formylmethanofuran dehydrogenase subunit C</fullName>
        <ecNumber evidence="1">1.2.7.12</ecNumber>
    </submittedName>
</protein>
<dbReference type="SUPFAM" id="SSF69336">
    <property type="entry name" value="Alpha subunit of glutamate synthase, C-terminal domain"/>
    <property type="match status" value="1"/>
</dbReference>
<dbReference type="EC" id="1.2.7.12" evidence="1"/>
<dbReference type="EMBL" id="JAXOJX010000027">
    <property type="protein sequence ID" value="MDZ5458226.1"/>
    <property type="molecule type" value="Genomic_DNA"/>
</dbReference>
<reference evidence="1 2" key="1">
    <citation type="submission" date="2023-11" db="EMBL/GenBank/DDBJ databases">
        <title>Draft genome of Azohydromonas lata strain H1 (DSM1123), a polyhydroxyalkanoate producer.</title>
        <authorList>
            <person name="Traversa D."/>
            <person name="D'Addabbo P."/>
            <person name="Pazzani C."/>
            <person name="Manzari C."/>
            <person name="Chiara M."/>
            <person name="Scrascia M."/>
        </authorList>
    </citation>
    <scope>NUCLEOTIDE SEQUENCE [LARGE SCALE GENOMIC DNA]</scope>
    <source>
        <strain evidence="1 2">H1</strain>
    </source>
</reference>
<keyword evidence="1" id="KW-0560">Oxidoreductase</keyword>
<organism evidence="1 2">
    <name type="scientific">Azohydromonas lata</name>
    <dbReference type="NCBI Taxonomy" id="45677"/>
    <lineage>
        <taxon>Bacteria</taxon>
        <taxon>Pseudomonadati</taxon>
        <taxon>Pseudomonadota</taxon>
        <taxon>Betaproteobacteria</taxon>
        <taxon>Burkholderiales</taxon>
        <taxon>Sphaerotilaceae</taxon>
        <taxon>Azohydromonas</taxon>
    </lineage>
</organism>
<dbReference type="InterPro" id="IPR017550">
    <property type="entry name" value="Formylmethanofuran_DH_suC"/>
</dbReference>
<name>A0ABU5IIB0_9BURK</name>
<accession>A0ABU5IIB0</accession>
<keyword evidence="2" id="KW-1185">Reference proteome</keyword>
<proteinExistence type="predicted"/>
<dbReference type="Gene3D" id="2.160.20.60">
    <property type="entry name" value="Glutamate synthase, alpha subunit, C-terminal domain"/>
    <property type="match status" value="1"/>
</dbReference>
<sequence>MTWTLTLLQPPALRLDLRSLVPQALAGMDVAAVETLPLWQGRQPLPLAEFFKVVRTDDGAGDSLVFEGDLSRCDRIGWQMAAGRIAVRGSVGDLLGTGLSGGEITVAGHAGELAGCEMQGGRITVQGNVGDFAAAPLPGSMEGVKGGVLLVQGRAGARLADRMRRGLVLVHGGAGDFAASRLVAGTVAVGGALGAHAGFQMRRGTLLCAGGCAIEASPNFIATRHDVGVIWQLLARSLVAYGGAFAGLPSRRVRRLAGDLATGGRGEILLPG</sequence>
<dbReference type="PANTHER" id="PTHR39673">
    <property type="entry name" value="TUNGSTEN FORMYLMETHANOFURAN DEHYDROGENASE, SUBUNIT C (FWDC)"/>
    <property type="match status" value="1"/>
</dbReference>
<evidence type="ECO:0000313" key="2">
    <source>
        <dbReference type="Proteomes" id="UP001293718"/>
    </source>
</evidence>
<dbReference type="InterPro" id="IPR036485">
    <property type="entry name" value="Glu_synth_asu_C_sf"/>
</dbReference>
<comment type="caution">
    <text evidence="1">The sequence shown here is derived from an EMBL/GenBank/DDBJ whole genome shotgun (WGS) entry which is preliminary data.</text>
</comment>
<dbReference type="GO" id="GO:0018493">
    <property type="term" value="F:formylmethanofuran dehydrogenase activity"/>
    <property type="evidence" value="ECO:0007669"/>
    <property type="project" value="UniProtKB-EC"/>
</dbReference>
<gene>
    <name evidence="1" type="ORF">SM757_16750</name>
</gene>
<dbReference type="PANTHER" id="PTHR39673:SF5">
    <property type="entry name" value="TUNGSTEN-CONTAINING FORMYLMETHANOFURAN DEHYDROGENASE 2 SUBUNIT C"/>
    <property type="match status" value="1"/>
</dbReference>
<dbReference type="NCBIfam" id="TIGR03122">
    <property type="entry name" value="one_C_dehyd_C"/>
    <property type="match status" value="1"/>
</dbReference>